<accession>A0A5R8QCE5</accession>
<feature type="transmembrane region" description="Helical" evidence="1">
    <location>
        <begin position="5"/>
        <end position="25"/>
    </location>
</feature>
<organism evidence="2 3">
    <name type="scientific">Culicoidibacter larvae</name>
    <dbReference type="NCBI Taxonomy" id="2579976"/>
    <lineage>
        <taxon>Bacteria</taxon>
        <taxon>Bacillati</taxon>
        <taxon>Bacillota</taxon>
        <taxon>Culicoidibacteria</taxon>
        <taxon>Culicoidibacterales</taxon>
        <taxon>Culicoidibacteraceae</taxon>
        <taxon>Culicoidibacter</taxon>
    </lineage>
</organism>
<keyword evidence="1" id="KW-0472">Membrane</keyword>
<evidence type="ECO:0000256" key="1">
    <source>
        <dbReference type="SAM" id="Phobius"/>
    </source>
</evidence>
<keyword evidence="3" id="KW-1185">Reference proteome</keyword>
<evidence type="ECO:0000313" key="2">
    <source>
        <dbReference type="EMBL" id="TLG72988.1"/>
    </source>
</evidence>
<sequence length="139" mass="16243">MAKIIFVITCILALAFILGIIIIEQQNNLRFYLYGFLVDWIFWIGVVLLIAGLLIFISSPRKRIIITVISVSLIGLGILFQPFMNAEYTVVCGDKLLVQYSAWFREPETHARYDKVFPLFYEKDERFTPQSSVYWLYCE</sequence>
<dbReference type="Proteomes" id="UP000306912">
    <property type="component" value="Unassembled WGS sequence"/>
</dbReference>
<keyword evidence="1" id="KW-1133">Transmembrane helix</keyword>
<feature type="transmembrane region" description="Helical" evidence="1">
    <location>
        <begin position="64"/>
        <end position="84"/>
    </location>
</feature>
<dbReference type="AlphaFoldDB" id="A0A5R8QCE5"/>
<protein>
    <submittedName>
        <fullName evidence="2">Uncharacterized protein</fullName>
    </submittedName>
</protein>
<dbReference type="RefSeq" id="WP_138191214.1">
    <property type="nucleotide sequence ID" value="NZ_VBWP01000006.1"/>
</dbReference>
<gene>
    <name evidence="2" type="ORF">FEZ08_08050</name>
</gene>
<proteinExistence type="predicted"/>
<dbReference type="EMBL" id="VBWP01000006">
    <property type="protein sequence ID" value="TLG72988.1"/>
    <property type="molecule type" value="Genomic_DNA"/>
</dbReference>
<comment type="caution">
    <text evidence="2">The sequence shown here is derived from an EMBL/GenBank/DDBJ whole genome shotgun (WGS) entry which is preliminary data.</text>
</comment>
<evidence type="ECO:0000313" key="3">
    <source>
        <dbReference type="Proteomes" id="UP000306912"/>
    </source>
</evidence>
<keyword evidence="1" id="KW-0812">Transmembrane</keyword>
<feature type="transmembrane region" description="Helical" evidence="1">
    <location>
        <begin position="31"/>
        <end position="57"/>
    </location>
</feature>
<reference evidence="2 3" key="1">
    <citation type="submission" date="2019-05" db="EMBL/GenBank/DDBJ databases">
        <title>Culicoidintestinum kansasii gen. nov., sp. nov. from the gastrointestinal tract of the biting midge, Culicoides sonorensis.</title>
        <authorList>
            <person name="Neupane S."/>
            <person name="Ghosh A."/>
            <person name="Gunther S."/>
            <person name="Martin K."/>
            <person name="Zurek L."/>
        </authorList>
    </citation>
    <scope>NUCLEOTIDE SEQUENCE [LARGE SCALE GENOMIC DNA]</scope>
    <source>
        <strain evidence="2 3">CS-1</strain>
    </source>
</reference>
<dbReference type="InParanoid" id="A0A5R8QCE5"/>
<name>A0A5R8QCE5_9FIRM</name>